<dbReference type="InterPro" id="IPR036885">
    <property type="entry name" value="SWIB_MDM2_dom_sf"/>
</dbReference>
<dbReference type="SMART" id="SM00151">
    <property type="entry name" value="SWIB"/>
    <property type="match status" value="1"/>
</dbReference>
<proteinExistence type="inferred from homology"/>
<comment type="caution">
    <text evidence="8">The sequence shown here is derived from an EMBL/GenBank/DDBJ whole genome shotgun (WGS) entry which is preliminary data.</text>
</comment>
<evidence type="ECO:0000256" key="5">
    <source>
        <dbReference type="ARBA" id="ARBA00023239"/>
    </source>
</evidence>
<dbReference type="PROSITE" id="PS51273">
    <property type="entry name" value="GATASE_TYPE_1"/>
    <property type="match status" value="1"/>
</dbReference>
<dbReference type="PROSITE" id="PS51130">
    <property type="entry name" value="PDXT_SNO_2"/>
    <property type="match status" value="1"/>
</dbReference>
<dbReference type="PROSITE" id="PS01236">
    <property type="entry name" value="PDXT_SNO_1"/>
    <property type="match status" value="1"/>
</dbReference>
<reference evidence="8" key="1">
    <citation type="journal article" date="2018" name="Nat. Genet.">
        <title>Extensive intraspecific gene order and gene structural variations between Mo17 and other maize genomes.</title>
        <authorList>
            <person name="Sun S."/>
            <person name="Zhou Y."/>
            <person name="Chen J."/>
            <person name="Shi J."/>
            <person name="Zhao H."/>
            <person name="Zhao H."/>
            <person name="Song W."/>
            <person name="Zhang M."/>
            <person name="Cui Y."/>
            <person name="Dong X."/>
            <person name="Liu H."/>
            <person name="Ma X."/>
            <person name="Jiao Y."/>
            <person name="Wang B."/>
            <person name="Wei X."/>
            <person name="Stein J.C."/>
            <person name="Glaubitz J.C."/>
            <person name="Lu F."/>
            <person name="Yu G."/>
            <person name="Liang C."/>
            <person name="Fengler K."/>
            <person name="Li B."/>
            <person name="Rafalski A."/>
            <person name="Schnable P.S."/>
            <person name="Ware D.H."/>
            <person name="Buckler E.S."/>
            <person name="Lai J."/>
        </authorList>
    </citation>
    <scope>NUCLEOTIDE SEQUENCE [LARGE SCALE GENOMIC DNA]</scope>
    <source>
        <tissue evidence="8">Seedling</tissue>
    </source>
</reference>
<dbReference type="PROSITE" id="PS51925">
    <property type="entry name" value="SWIB_MDM2"/>
    <property type="match status" value="1"/>
</dbReference>
<dbReference type="CDD" id="cd01749">
    <property type="entry name" value="GATase1_PB"/>
    <property type="match status" value="1"/>
</dbReference>
<dbReference type="InterPro" id="IPR029062">
    <property type="entry name" value="Class_I_gatase-like"/>
</dbReference>
<dbReference type="InterPro" id="IPR003121">
    <property type="entry name" value="SWIB_MDM2_domain"/>
</dbReference>
<evidence type="ECO:0000256" key="1">
    <source>
        <dbReference type="ARBA" id="ARBA00008345"/>
    </source>
</evidence>
<comment type="similarity">
    <text evidence="1">Belongs to the glutaminase PdxT/SNO family.</text>
</comment>
<accession>A0A3L6F6D9</accession>
<dbReference type="GO" id="GO:0004359">
    <property type="term" value="F:glutaminase activity"/>
    <property type="evidence" value="ECO:0007669"/>
    <property type="project" value="UniProtKB-EC"/>
</dbReference>
<feature type="domain" description="DM2" evidence="7">
    <location>
        <begin position="217"/>
        <end position="300"/>
    </location>
</feature>
<dbReference type="Proteomes" id="UP000251960">
    <property type="component" value="Chromosome 4"/>
</dbReference>
<gene>
    <name evidence="8" type="primary">PDX2</name>
    <name evidence="8" type="ORF">Zm00014a_020261</name>
</gene>
<protein>
    <recommendedName>
        <fullName evidence="2">glutaminase</fullName>
        <ecNumber evidence="2">3.5.1.2</ecNumber>
    </recommendedName>
</protein>
<dbReference type="HAMAP" id="MF_01615">
    <property type="entry name" value="PdxT"/>
    <property type="match status" value="1"/>
</dbReference>
<dbReference type="GO" id="GO:0016829">
    <property type="term" value="F:lyase activity"/>
    <property type="evidence" value="ECO:0007669"/>
    <property type="project" value="UniProtKB-KW"/>
</dbReference>
<dbReference type="PANTHER" id="PTHR31559">
    <property type="entry name" value="PYRIDOXAL 5'-PHOSPHATE SYNTHASE SUBUNIT SNO"/>
    <property type="match status" value="1"/>
</dbReference>
<dbReference type="Gene3D" id="3.40.50.880">
    <property type="match status" value="1"/>
</dbReference>
<dbReference type="SUPFAM" id="SSF52317">
    <property type="entry name" value="Class I glutamine amidotransferase-like"/>
    <property type="match status" value="1"/>
</dbReference>
<keyword evidence="4" id="KW-0315">Glutamine amidotransferase</keyword>
<evidence type="ECO:0000259" key="7">
    <source>
        <dbReference type="PROSITE" id="PS51925"/>
    </source>
</evidence>
<evidence type="ECO:0000256" key="4">
    <source>
        <dbReference type="ARBA" id="ARBA00022962"/>
    </source>
</evidence>
<evidence type="ECO:0000313" key="8">
    <source>
        <dbReference type="EMBL" id="PWZ28570.1"/>
    </source>
</evidence>
<dbReference type="PANTHER" id="PTHR31559:SF0">
    <property type="entry name" value="PYRIDOXAL 5'-PHOSPHATE SYNTHASE SUBUNIT SNO1-RELATED"/>
    <property type="match status" value="1"/>
</dbReference>
<dbReference type="InterPro" id="IPR021196">
    <property type="entry name" value="PdxT/SNO_CS"/>
</dbReference>
<evidence type="ECO:0000256" key="3">
    <source>
        <dbReference type="ARBA" id="ARBA00022801"/>
    </source>
</evidence>
<dbReference type="EMBL" id="NCVQ01000005">
    <property type="protein sequence ID" value="PWZ28570.1"/>
    <property type="molecule type" value="Genomic_DNA"/>
</dbReference>
<dbReference type="GO" id="GO:0042823">
    <property type="term" value="P:pyridoxal phosphate biosynthetic process"/>
    <property type="evidence" value="ECO:0007669"/>
    <property type="project" value="InterPro"/>
</dbReference>
<dbReference type="SUPFAM" id="SSF47592">
    <property type="entry name" value="SWIB/MDM2 domain"/>
    <property type="match status" value="1"/>
</dbReference>
<comment type="catalytic activity">
    <reaction evidence="6">
        <text>L-glutamine + H2O = L-glutamate + NH4(+)</text>
        <dbReference type="Rhea" id="RHEA:15889"/>
        <dbReference type="ChEBI" id="CHEBI:15377"/>
        <dbReference type="ChEBI" id="CHEBI:28938"/>
        <dbReference type="ChEBI" id="CHEBI:29985"/>
        <dbReference type="ChEBI" id="CHEBI:58359"/>
        <dbReference type="EC" id="3.5.1.2"/>
    </reaction>
</comment>
<dbReference type="AlphaFoldDB" id="A0A3L6F6D9"/>
<dbReference type="EC" id="3.5.1.2" evidence="2"/>
<sequence>MAVVGVLALQGSYNEHMAALRRIGVKGVEVRKPEQLLGIDSLIIPGGESTTMAKLANYHNLCRRFAAAAWNPCRGGGTDPGPVFPALREFVGGGKPVWGTCAGLIFLANKAVGQKTGGQELVGGLDCTVHRNFFGSQLQSFETELSVPKLSEKEGGNDTCRGVFIRAPAILEVGPDVEILADCPVPVDRPSITISFGEGTEEEEYSKDRVIVAVRQGNILATAFHPELTSDSRWFAGGAPEVARSEAIKLIWAHIKAHGLQNPAKKTEINCDATLKSLFGGRDKVGMLEINRLLNAHFPKN</sequence>
<dbReference type="InterPro" id="IPR019835">
    <property type="entry name" value="SWIB_domain"/>
</dbReference>
<dbReference type="Pfam" id="PF01174">
    <property type="entry name" value="SNO"/>
    <property type="match status" value="2"/>
</dbReference>
<keyword evidence="3" id="KW-0378">Hydrolase</keyword>
<dbReference type="Gene3D" id="1.10.245.10">
    <property type="entry name" value="SWIB/MDM2 domain"/>
    <property type="match status" value="1"/>
</dbReference>
<dbReference type="ExpressionAtlas" id="A0A3L6F6D9">
    <property type="expression patterns" value="baseline and differential"/>
</dbReference>
<dbReference type="CDD" id="cd10567">
    <property type="entry name" value="SWIB-MDM2_like"/>
    <property type="match status" value="1"/>
</dbReference>
<name>A0A3L6F6D9_MAIZE</name>
<evidence type="ECO:0000256" key="6">
    <source>
        <dbReference type="ARBA" id="ARBA00049534"/>
    </source>
</evidence>
<dbReference type="Pfam" id="PF02201">
    <property type="entry name" value="SWIB"/>
    <property type="match status" value="1"/>
</dbReference>
<evidence type="ECO:0000256" key="2">
    <source>
        <dbReference type="ARBA" id="ARBA00012918"/>
    </source>
</evidence>
<keyword evidence="5" id="KW-0456">Lyase</keyword>
<organism evidence="8">
    <name type="scientific">Zea mays</name>
    <name type="common">Maize</name>
    <dbReference type="NCBI Taxonomy" id="4577"/>
    <lineage>
        <taxon>Eukaryota</taxon>
        <taxon>Viridiplantae</taxon>
        <taxon>Streptophyta</taxon>
        <taxon>Embryophyta</taxon>
        <taxon>Tracheophyta</taxon>
        <taxon>Spermatophyta</taxon>
        <taxon>Magnoliopsida</taxon>
        <taxon>Liliopsida</taxon>
        <taxon>Poales</taxon>
        <taxon>Poaceae</taxon>
        <taxon>PACMAD clade</taxon>
        <taxon>Panicoideae</taxon>
        <taxon>Andropogonodae</taxon>
        <taxon>Andropogoneae</taxon>
        <taxon>Tripsacinae</taxon>
        <taxon>Zea</taxon>
    </lineage>
</organism>
<dbReference type="InterPro" id="IPR002161">
    <property type="entry name" value="PdxT/SNO"/>
</dbReference>